<dbReference type="GO" id="GO:0051782">
    <property type="term" value="P:negative regulation of cell division"/>
    <property type="evidence" value="ECO:0007669"/>
    <property type="project" value="TreeGrafter"/>
</dbReference>
<organism evidence="4 5">
    <name type="scientific">Miniimonas arenae</name>
    <dbReference type="NCBI Taxonomy" id="676201"/>
    <lineage>
        <taxon>Bacteria</taxon>
        <taxon>Bacillati</taxon>
        <taxon>Actinomycetota</taxon>
        <taxon>Actinomycetes</taxon>
        <taxon>Micrococcales</taxon>
        <taxon>Beutenbergiaceae</taxon>
        <taxon>Miniimonas</taxon>
    </lineage>
</organism>
<keyword evidence="5" id="KW-1185">Reference proteome</keyword>
<proteinExistence type="predicted"/>
<feature type="compositionally biased region" description="Basic and acidic residues" evidence="3">
    <location>
        <begin position="157"/>
        <end position="172"/>
    </location>
</feature>
<accession>A0A5C5BDB6</accession>
<keyword evidence="1" id="KW-0547">Nucleotide-binding</keyword>
<dbReference type="PANTHER" id="PTHR43384:SF6">
    <property type="entry name" value="SEPTUM SITE-DETERMINING PROTEIN MIND HOMOLOG, CHLOROPLASTIC"/>
    <property type="match status" value="1"/>
</dbReference>
<dbReference type="GO" id="GO:0005829">
    <property type="term" value="C:cytosol"/>
    <property type="evidence" value="ECO:0007669"/>
    <property type="project" value="TreeGrafter"/>
</dbReference>
<dbReference type="Gene3D" id="3.40.50.300">
    <property type="entry name" value="P-loop containing nucleotide triphosphate hydrolases"/>
    <property type="match status" value="1"/>
</dbReference>
<dbReference type="InterPro" id="IPR027417">
    <property type="entry name" value="P-loop_NTPase"/>
</dbReference>
<comment type="caution">
    <text evidence="4">The sequence shown here is derived from an EMBL/GenBank/DDBJ whole genome shotgun (WGS) entry which is preliminary data.</text>
</comment>
<dbReference type="AlphaFoldDB" id="A0A5C5BDB6"/>
<evidence type="ECO:0000313" key="4">
    <source>
        <dbReference type="EMBL" id="TNU75949.1"/>
    </source>
</evidence>
<name>A0A5C5BDB6_9MICO</name>
<protein>
    <submittedName>
        <fullName evidence="4">Uncharacterized protein</fullName>
    </submittedName>
</protein>
<gene>
    <name evidence="4" type="ORF">FH969_05220</name>
</gene>
<evidence type="ECO:0000256" key="1">
    <source>
        <dbReference type="ARBA" id="ARBA00022741"/>
    </source>
</evidence>
<sequence>MPRSPSWSTRVAEHGVLVWLPGPHEPDVVAALGQEDGLVVTRRCADLAELLAAAAAGAGQIAVLALERGVDRTRIVPLARGGVLTVLVVGPEDLHRAGALGADVVVPDGTDVAASVAREVRSLVERTGLAPESSPWAWRPGADWDVDPGGERGGASGHDHDSGQGSDSDRGGDGATRGAAAPRRAPHRPGRVLAVWSGAGAPGRTTIAAGLAAELVRLGQRTALVDADTVAPAMAQVLGVLEETAGLAALCRAAADGTLDPDTLRRRVRTMPDGVAFVSGLTRADRWREIAPEALEVVLGALRSRTDWTVVDVAAGPEAAPVRGADRHAATRSVLSVADVLLAVVPVDPVGVRRAVQALTDLPELDAPGELRIVVNATRPGPARSADAVADALVRFVGRAPSWSVPYDDAVGAALLAGGTLAQHAPRAPARRALAGIARALVAAGTTQADGEPAPVGRRRAPWGRRRVSSASLRD</sequence>
<dbReference type="PANTHER" id="PTHR43384">
    <property type="entry name" value="SEPTUM SITE-DETERMINING PROTEIN MIND HOMOLOG, CHLOROPLASTIC-RELATED"/>
    <property type="match status" value="1"/>
</dbReference>
<dbReference type="GO" id="GO:0009898">
    <property type="term" value="C:cytoplasmic side of plasma membrane"/>
    <property type="evidence" value="ECO:0007669"/>
    <property type="project" value="TreeGrafter"/>
</dbReference>
<dbReference type="SUPFAM" id="SSF52540">
    <property type="entry name" value="P-loop containing nucleoside triphosphate hydrolases"/>
    <property type="match status" value="1"/>
</dbReference>
<feature type="region of interest" description="Disordered" evidence="3">
    <location>
        <begin position="446"/>
        <end position="475"/>
    </location>
</feature>
<dbReference type="GO" id="GO:0005524">
    <property type="term" value="F:ATP binding"/>
    <property type="evidence" value="ECO:0007669"/>
    <property type="project" value="UniProtKB-KW"/>
</dbReference>
<evidence type="ECO:0000256" key="2">
    <source>
        <dbReference type="ARBA" id="ARBA00022840"/>
    </source>
</evidence>
<evidence type="ECO:0000313" key="5">
    <source>
        <dbReference type="Proteomes" id="UP000313849"/>
    </source>
</evidence>
<dbReference type="Proteomes" id="UP000313849">
    <property type="component" value="Unassembled WGS sequence"/>
</dbReference>
<evidence type="ECO:0000256" key="3">
    <source>
        <dbReference type="SAM" id="MobiDB-lite"/>
    </source>
</evidence>
<feature type="compositionally biased region" description="Basic residues" evidence="3">
    <location>
        <begin position="457"/>
        <end position="468"/>
    </location>
</feature>
<dbReference type="EMBL" id="VENP01000013">
    <property type="protein sequence ID" value="TNU75949.1"/>
    <property type="molecule type" value="Genomic_DNA"/>
</dbReference>
<dbReference type="InterPro" id="IPR050625">
    <property type="entry name" value="ParA/MinD_ATPase"/>
</dbReference>
<dbReference type="GO" id="GO:0016887">
    <property type="term" value="F:ATP hydrolysis activity"/>
    <property type="evidence" value="ECO:0007669"/>
    <property type="project" value="TreeGrafter"/>
</dbReference>
<dbReference type="OrthoDB" id="3217709at2"/>
<dbReference type="InterPro" id="IPR033756">
    <property type="entry name" value="YlxH/NBP35"/>
</dbReference>
<reference evidence="4 5" key="1">
    <citation type="submission" date="2019-06" db="EMBL/GenBank/DDBJ databases">
        <title>Draft genome sequence of Miniimonas arenae KCTC 19750T isolated from sea sand.</title>
        <authorList>
            <person name="Park S.-J."/>
        </authorList>
    </citation>
    <scope>NUCLEOTIDE SEQUENCE [LARGE SCALE GENOMIC DNA]</scope>
    <source>
        <strain evidence="4 5">KCTC 19750</strain>
    </source>
</reference>
<feature type="region of interest" description="Disordered" evidence="3">
    <location>
        <begin position="129"/>
        <end position="189"/>
    </location>
</feature>
<keyword evidence="2" id="KW-0067">ATP-binding</keyword>
<dbReference type="Pfam" id="PF10609">
    <property type="entry name" value="ParA"/>
    <property type="match status" value="1"/>
</dbReference>